<organism evidence="2 3">
    <name type="scientific">Bacillus salitolerans</name>
    <dbReference type="NCBI Taxonomy" id="1437434"/>
    <lineage>
        <taxon>Bacteria</taxon>
        <taxon>Bacillati</taxon>
        <taxon>Bacillota</taxon>
        <taxon>Bacilli</taxon>
        <taxon>Bacillales</taxon>
        <taxon>Bacillaceae</taxon>
        <taxon>Bacillus</taxon>
    </lineage>
</organism>
<sequence length="406" mass="48617">MLYSVIYTIILLLTPFIYCKYKQEQEANIYWKFVGIMLVSSFTLHLNNWSLPVGFVIYLAFFKHKKNKSIKQKAAYVGLALFFLQFLIPYIQSYWFEFPRKLAVQEENMYNSPFKDNWSKIQSEFDLVDKDIRLMDFRVVYSHEGSIVDYEFTFMERINMEHHISYKVDFNEETSYLEIKRHAFEGQWLLFDLSIPVTELFRQLEQMDIQKLRLTRDYPFYRLEIQEGHKIHYGVKDAKKYVIDYNKIKEIDNTMLPIEGHRILSCGLTKETNDHYSSCEDYIDFFFNASYNEHDGLITEEEAITFAEENKAVKEWLMKHTDEQIAREQNGKHYVNKDGEWTEVDERTYVKVLKFTPAVKVEKVVDEWHIRYENEYGQNPHEMRVVIDARTGEVESIRNVGGMKDE</sequence>
<keyword evidence="1" id="KW-1133">Transmembrane helix</keyword>
<reference evidence="3" key="1">
    <citation type="journal article" date="2019" name="Int. J. Syst. Evol. Microbiol.">
        <title>The Global Catalogue of Microorganisms (GCM) 10K type strain sequencing project: providing services to taxonomists for standard genome sequencing and annotation.</title>
        <authorList>
            <consortium name="The Broad Institute Genomics Platform"/>
            <consortium name="The Broad Institute Genome Sequencing Center for Infectious Disease"/>
            <person name="Wu L."/>
            <person name="Ma J."/>
        </authorList>
    </citation>
    <scope>NUCLEOTIDE SEQUENCE [LARGE SCALE GENOMIC DNA]</scope>
    <source>
        <strain evidence="3">CCUG 49339</strain>
    </source>
</reference>
<gene>
    <name evidence="2" type="ORF">ACFSCX_16570</name>
</gene>
<comment type="caution">
    <text evidence="2">The sequence shown here is derived from an EMBL/GenBank/DDBJ whole genome shotgun (WGS) entry which is preliminary data.</text>
</comment>
<evidence type="ECO:0000313" key="2">
    <source>
        <dbReference type="EMBL" id="MFD1738143.1"/>
    </source>
</evidence>
<name>A0ABW4LU21_9BACI</name>
<protein>
    <submittedName>
        <fullName evidence="2">Uncharacterized protein</fullName>
    </submittedName>
</protein>
<evidence type="ECO:0000256" key="1">
    <source>
        <dbReference type="SAM" id="Phobius"/>
    </source>
</evidence>
<keyword evidence="1" id="KW-0812">Transmembrane</keyword>
<dbReference type="Proteomes" id="UP001597214">
    <property type="component" value="Unassembled WGS sequence"/>
</dbReference>
<feature type="transmembrane region" description="Helical" evidence="1">
    <location>
        <begin position="29"/>
        <end position="62"/>
    </location>
</feature>
<dbReference type="RefSeq" id="WP_377929358.1">
    <property type="nucleotide sequence ID" value="NZ_JBHUEM010000039.1"/>
</dbReference>
<keyword evidence="3" id="KW-1185">Reference proteome</keyword>
<accession>A0ABW4LU21</accession>
<proteinExistence type="predicted"/>
<keyword evidence="1" id="KW-0472">Membrane</keyword>
<dbReference type="EMBL" id="JBHUEM010000039">
    <property type="protein sequence ID" value="MFD1738143.1"/>
    <property type="molecule type" value="Genomic_DNA"/>
</dbReference>
<feature type="transmembrane region" description="Helical" evidence="1">
    <location>
        <begin position="74"/>
        <end position="96"/>
    </location>
</feature>
<evidence type="ECO:0000313" key="3">
    <source>
        <dbReference type="Proteomes" id="UP001597214"/>
    </source>
</evidence>